<dbReference type="Gene3D" id="1.10.630.10">
    <property type="entry name" value="Cytochrome P450"/>
    <property type="match status" value="1"/>
</dbReference>
<dbReference type="PANTHER" id="PTHR24305">
    <property type="entry name" value="CYTOCHROME P450"/>
    <property type="match status" value="1"/>
</dbReference>
<evidence type="ECO:0000313" key="15">
    <source>
        <dbReference type="EMBL" id="PPR07488.1"/>
    </source>
</evidence>
<comment type="similarity">
    <text evidence="4">Belongs to the cytochrome P450 family.</text>
</comment>
<dbReference type="OrthoDB" id="1470350at2759"/>
<dbReference type="PRINTS" id="PR00463">
    <property type="entry name" value="EP450I"/>
</dbReference>
<feature type="signal peptide" evidence="14">
    <location>
        <begin position="1"/>
        <end position="28"/>
    </location>
</feature>
<keyword evidence="8" id="KW-1133">Transmembrane helix</keyword>
<evidence type="ECO:0000256" key="4">
    <source>
        <dbReference type="ARBA" id="ARBA00010617"/>
    </source>
</evidence>
<keyword evidence="16" id="KW-1185">Reference proteome</keyword>
<reference evidence="15 16" key="1">
    <citation type="journal article" date="2018" name="Evol. Lett.">
        <title>Horizontal gene cluster transfer increased hallucinogenic mushroom diversity.</title>
        <authorList>
            <person name="Reynolds H.T."/>
            <person name="Vijayakumar V."/>
            <person name="Gluck-Thaler E."/>
            <person name="Korotkin H.B."/>
            <person name="Matheny P.B."/>
            <person name="Slot J.C."/>
        </authorList>
    </citation>
    <scope>NUCLEOTIDE SEQUENCE [LARGE SCALE GENOMIC DNA]</scope>
    <source>
        <strain evidence="15 16">SRW20</strain>
    </source>
</reference>
<dbReference type="SUPFAM" id="SSF48264">
    <property type="entry name" value="Cytochrome P450"/>
    <property type="match status" value="1"/>
</dbReference>
<evidence type="ECO:0000256" key="13">
    <source>
        <dbReference type="PIRSR" id="PIRSR602401-1"/>
    </source>
</evidence>
<dbReference type="InParanoid" id="A0A409YWX3"/>
<evidence type="ECO:0008006" key="17">
    <source>
        <dbReference type="Google" id="ProtNLM"/>
    </source>
</evidence>
<keyword evidence="12" id="KW-0472">Membrane</keyword>
<evidence type="ECO:0000256" key="5">
    <source>
        <dbReference type="ARBA" id="ARBA00022617"/>
    </source>
</evidence>
<evidence type="ECO:0000256" key="2">
    <source>
        <dbReference type="ARBA" id="ARBA00004370"/>
    </source>
</evidence>
<dbReference type="InterPro" id="IPR036396">
    <property type="entry name" value="Cyt_P450_sf"/>
</dbReference>
<dbReference type="PRINTS" id="PR00385">
    <property type="entry name" value="P450"/>
</dbReference>
<organism evidence="15 16">
    <name type="scientific">Gymnopilus dilepis</name>
    <dbReference type="NCBI Taxonomy" id="231916"/>
    <lineage>
        <taxon>Eukaryota</taxon>
        <taxon>Fungi</taxon>
        <taxon>Dikarya</taxon>
        <taxon>Basidiomycota</taxon>
        <taxon>Agaricomycotina</taxon>
        <taxon>Agaricomycetes</taxon>
        <taxon>Agaricomycetidae</taxon>
        <taxon>Agaricales</taxon>
        <taxon>Agaricineae</taxon>
        <taxon>Hymenogastraceae</taxon>
        <taxon>Gymnopilus</taxon>
    </lineage>
</organism>
<proteinExistence type="inferred from homology"/>
<protein>
    <recommendedName>
        <fullName evidence="17">Cytochrome P450</fullName>
    </recommendedName>
</protein>
<dbReference type="InterPro" id="IPR001128">
    <property type="entry name" value="Cyt_P450"/>
</dbReference>
<dbReference type="PANTHER" id="PTHR24305:SF166">
    <property type="entry name" value="CYTOCHROME P450 12A4, MITOCHONDRIAL-RELATED"/>
    <property type="match status" value="1"/>
</dbReference>
<comment type="subcellular location">
    <subcellularLocation>
        <location evidence="2">Membrane</location>
    </subcellularLocation>
</comment>
<comment type="caution">
    <text evidence="15">The sequence shown here is derived from an EMBL/GenBank/DDBJ whole genome shotgun (WGS) entry which is preliminary data.</text>
</comment>
<keyword evidence="6" id="KW-0812">Transmembrane</keyword>
<evidence type="ECO:0000256" key="10">
    <source>
        <dbReference type="ARBA" id="ARBA00023004"/>
    </source>
</evidence>
<evidence type="ECO:0000256" key="9">
    <source>
        <dbReference type="ARBA" id="ARBA00023002"/>
    </source>
</evidence>
<dbReference type="InterPro" id="IPR050121">
    <property type="entry name" value="Cytochrome_P450_monoxygenase"/>
</dbReference>
<evidence type="ECO:0000256" key="6">
    <source>
        <dbReference type="ARBA" id="ARBA00022692"/>
    </source>
</evidence>
<feature type="binding site" description="axial binding residue" evidence="13">
    <location>
        <position position="493"/>
    </location>
    <ligand>
        <name>heme</name>
        <dbReference type="ChEBI" id="CHEBI:30413"/>
    </ligand>
    <ligandPart>
        <name>Fe</name>
        <dbReference type="ChEBI" id="CHEBI:18248"/>
    </ligandPart>
</feature>
<evidence type="ECO:0000256" key="8">
    <source>
        <dbReference type="ARBA" id="ARBA00022989"/>
    </source>
</evidence>
<dbReference type="STRING" id="231916.A0A409YWX3"/>
<keyword evidence="5 13" id="KW-0349">Heme</keyword>
<keyword evidence="14" id="KW-0732">Signal</keyword>
<keyword evidence="7 13" id="KW-0479">Metal-binding</keyword>
<evidence type="ECO:0000256" key="12">
    <source>
        <dbReference type="ARBA" id="ARBA00023136"/>
    </source>
</evidence>
<dbReference type="CDD" id="cd11069">
    <property type="entry name" value="CYP_FUM15-like"/>
    <property type="match status" value="1"/>
</dbReference>
<sequence>MPDPQGPTSGTSYLLALLLLWSCWRILQRRWRPNVMDNIHGPQPSSWIAGSLTDLLGLRGWEFHERIAHAYGSVIRVKGIFGANDLYIFDPKALHHILVKEQAVYEETDAWIASNKLIFGGGLFASVGKDHARQRKMMNPVFSMSNLREQVPIFYNISRKVRDVFLQQASQGPQDVDIVDWMTRLSLELIGQSGLGYSFDELTKNCTPHRYGLASKQLVPLEAKSQSVTMMLFNFKILPFLAKVGTPRFRRWVVERLRIPEVAQGRHIVDTLYQTSIEIYESKKKSLDDELLKLGRGKDVISILMKANLAASEKDRLSEEEVLSQITTLTFAATDTTSSALSRILHLLAQHKDVQERLRTEIKKAREDNGDEDLPFDVLDALPYLDAVCRETLRLYPPIPRLLRVLRRDDVLPLHKPIKGINGQEINSIPVPKGTHVHISIMECNKNPEIWGPDAAEWKPERWLSPLPETLLDARVPGIYSHLMTFLGGGRSCIGFKFSLIEMKVVLSLLVESLEFSLSDKDIYWQMTGIVTPN</sequence>
<dbReference type="GO" id="GO:0020037">
    <property type="term" value="F:heme binding"/>
    <property type="evidence" value="ECO:0007669"/>
    <property type="project" value="InterPro"/>
</dbReference>
<evidence type="ECO:0000256" key="11">
    <source>
        <dbReference type="ARBA" id="ARBA00023033"/>
    </source>
</evidence>
<gene>
    <name evidence="15" type="ORF">CVT26_013457</name>
</gene>
<dbReference type="GO" id="GO:0004497">
    <property type="term" value="F:monooxygenase activity"/>
    <property type="evidence" value="ECO:0007669"/>
    <property type="project" value="UniProtKB-KW"/>
</dbReference>
<feature type="chain" id="PRO_5018991965" description="Cytochrome P450" evidence="14">
    <location>
        <begin position="29"/>
        <end position="534"/>
    </location>
</feature>
<dbReference type="GO" id="GO:0016705">
    <property type="term" value="F:oxidoreductase activity, acting on paired donors, with incorporation or reduction of molecular oxygen"/>
    <property type="evidence" value="ECO:0007669"/>
    <property type="project" value="InterPro"/>
</dbReference>
<dbReference type="AlphaFoldDB" id="A0A409YWX3"/>
<name>A0A409YWX3_9AGAR</name>
<dbReference type="InterPro" id="IPR002401">
    <property type="entry name" value="Cyt_P450_E_grp-I"/>
</dbReference>
<keyword evidence="10 13" id="KW-0408">Iron</keyword>
<keyword evidence="11" id="KW-0503">Monooxygenase</keyword>
<evidence type="ECO:0000313" key="16">
    <source>
        <dbReference type="Proteomes" id="UP000284706"/>
    </source>
</evidence>
<dbReference type="GO" id="GO:0005506">
    <property type="term" value="F:iron ion binding"/>
    <property type="evidence" value="ECO:0007669"/>
    <property type="project" value="InterPro"/>
</dbReference>
<dbReference type="Pfam" id="PF00067">
    <property type="entry name" value="p450"/>
    <property type="match status" value="1"/>
</dbReference>
<dbReference type="EMBL" id="NHYE01000114">
    <property type="protein sequence ID" value="PPR07488.1"/>
    <property type="molecule type" value="Genomic_DNA"/>
</dbReference>
<dbReference type="Proteomes" id="UP000284706">
    <property type="component" value="Unassembled WGS sequence"/>
</dbReference>
<evidence type="ECO:0000256" key="7">
    <source>
        <dbReference type="ARBA" id="ARBA00022723"/>
    </source>
</evidence>
<evidence type="ECO:0000256" key="3">
    <source>
        <dbReference type="ARBA" id="ARBA00004721"/>
    </source>
</evidence>
<accession>A0A409YWX3</accession>
<evidence type="ECO:0000256" key="14">
    <source>
        <dbReference type="SAM" id="SignalP"/>
    </source>
</evidence>
<evidence type="ECO:0000256" key="1">
    <source>
        <dbReference type="ARBA" id="ARBA00001971"/>
    </source>
</evidence>
<keyword evidence="9" id="KW-0560">Oxidoreductase</keyword>
<dbReference type="GO" id="GO:0016020">
    <property type="term" value="C:membrane"/>
    <property type="evidence" value="ECO:0007669"/>
    <property type="project" value="UniProtKB-SubCell"/>
</dbReference>
<comment type="pathway">
    <text evidence="3">Secondary metabolite biosynthesis; terpenoid biosynthesis.</text>
</comment>
<comment type="cofactor">
    <cofactor evidence="1 13">
        <name>heme</name>
        <dbReference type="ChEBI" id="CHEBI:30413"/>
    </cofactor>
</comment>
<feature type="non-terminal residue" evidence="15">
    <location>
        <position position="534"/>
    </location>
</feature>